<gene>
    <name evidence="1" type="ORF">SAY86_007777</name>
</gene>
<proteinExistence type="predicted"/>
<evidence type="ECO:0000313" key="2">
    <source>
        <dbReference type="Proteomes" id="UP001346149"/>
    </source>
</evidence>
<sequence>MVDWLPSTPKGDLAGAVRDLSDQIPYNFIPLLDLTWRNLRGSSFNLPSNSKSSVAERDGEWVTDQEGEDYIRTLKYVFSSVEPHRSLLIQIQISPPSDPFHTVRHLTLVDPSTAPREPLFLLCWTKSEALAPESQMVVYGSLVGSDVCGISPWKCLI</sequence>
<accession>A0AAN7L8X6</accession>
<keyword evidence="2" id="KW-1185">Reference proteome</keyword>
<name>A0AAN7L8X6_TRANT</name>
<reference evidence="1 2" key="1">
    <citation type="journal article" date="2023" name="Hortic Res">
        <title>Pangenome of water caltrop reveals structural variations and asymmetric subgenome divergence after allopolyploidization.</title>
        <authorList>
            <person name="Zhang X."/>
            <person name="Chen Y."/>
            <person name="Wang L."/>
            <person name="Yuan Y."/>
            <person name="Fang M."/>
            <person name="Shi L."/>
            <person name="Lu R."/>
            <person name="Comes H.P."/>
            <person name="Ma Y."/>
            <person name="Chen Y."/>
            <person name="Huang G."/>
            <person name="Zhou Y."/>
            <person name="Zheng Z."/>
            <person name="Qiu Y."/>
        </authorList>
    </citation>
    <scope>NUCLEOTIDE SEQUENCE [LARGE SCALE GENOMIC DNA]</scope>
    <source>
        <strain evidence="1">F231</strain>
    </source>
</reference>
<protein>
    <submittedName>
        <fullName evidence="1">Uncharacterized protein</fullName>
    </submittedName>
</protein>
<dbReference type="EMBL" id="JAXQNO010000015">
    <property type="protein sequence ID" value="KAK4783403.1"/>
    <property type="molecule type" value="Genomic_DNA"/>
</dbReference>
<evidence type="ECO:0000313" key="1">
    <source>
        <dbReference type="EMBL" id="KAK4783403.1"/>
    </source>
</evidence>
<organism evidence="1 2">
    <name type="scientific">Trapa natans</name>
    <name type="common">Water chestnut</name>
    <dbReference type="NCBI Taxonomy" id="22666"/>
    <lineage>
        <taxon>Eukaryota</taxon>
        <taxon>Viridiplantae</taxon>
        <taxon>Streptophyta</taxon>
        <taxon>Embryophyta</taxon>
        <taxon>Tracheophyta</taxon>
        <taxon>Spermatophyta</taxon>
        <taxon>Magnoliopsida</taxon>
        <taxon>eudicotyledons</taxon>
        <taxon>Gunneridae</taxon>
        <taxon>Pentapetalae</taxon>
        <taxon>rosids</taxon>
        <taxon>malvids</taxon>
        <taxon>Myrtales</taxon>
        <taxon>Lythraceae</taxon>
        <taxon>Trapa</taxon>
    </lineage>
</organism>
<dbReference type="Proteomes" id="UP001346149">
    <property type="component" value="Unassembled WGS sequence"/>
</dbReference>
<dbReference type="AlphaFoldDB" id="A0AAN7L8X6"/>
<comment type="caution">
    <text evidence="1">The sequence shown here is derived from an EMBL/GenBank/DDBJ whole genome shotgun (WGS) entry which is preliminary data.</text>
</comment>